<organism evidence="2">
    <name type="scientific">marine sediment metagenome</name>
    <dbReference type="NCBI Taxonomy" id="412755"/>
    <lineage>
        <taxon>unclassified sequences</taxon>
        <taxon>metagenomes</taxon>
        <taxon>ecological metagenomes</taxon>
    </lineage>
</organism>
<accession>A0A0F9M2S7</accession>
<dbReference type="AlphaFoldDB" id="A0A0F9M2S7"/>
<proteinExistence type="predicted"/>
<comment type="caution">
    <text evidence="2">The sequence shown here is derived from an EMBL/GenBank/DDBJ whole genome shotgun (WGS) entry which is preliminary data.</text>
</comment>
<protein>
    <recommendedName>
        <fullName evidence="3">DUF669 domain-containing protein</fullName>
    </recommendedName>
</protein>
<feature type="compositionally biased region" description="Basic and acidic residues" evidence="1">
    <location>
        <begin position="130"/>
        <end position="147"/>
    </location>
</feature>
<evidence type="ECO:0008006" key="3">
    <source>
        <dbReference type="Google" id="ProtNLM"/>
    </source>
</evidence>
<evidence type="ECO:0000256" key="1">
    <source>
        <dbReference type="SAM" id="MobiDB-lite"/>
    </source>
</evidence>
<name>A0A0F9M2S7_9ZZZZ</name>
<gene>
    <name evidence="2" type="ORF">LCGC14_1435600</name>
</gene>
<reference evidence="2" key="1">
    <citation type="journal article" date="2015" name="Nature">
        <title>Complex archaea that bridge the gap between prokaryotes and eukaryotes.</title>
        <authorList>
            <person name="Spang A."/>
            <person name="Saw J.H."/>
            <person name="Jorgensen S.L."/>
            <person name="Zaremba-Niedzwiedzka K."/>
            <person name="Martijn J."/>
            <person name="Lind A.E."/>
            <person name="van Eijk R."/>
            <person name="Schleper C."/>
            <person name="Guy L."/>
            <person name="Ettema T.J."/>
        </authorList>
    </citation>
    <scope>NUCLEOTIDE SEQUENCE</scope>
</reference>
<dbReference type="EMBL" id="LAZR01009722">
    <property type="protein sequence ID" value="KKM70940.1"/>
    <property type="molecule type" value="Genomic_DNA"/>
</dbReference>
<evidence type="ECO:0000313" key="2">
    <source>
        <dbReference type="EMBL" id="KKM70940.1"/>
    </source>
</evidence>
<sequence length="147" mass="16659">MLDKHWDGGFLPVGWHKVTITDAVSQDFSTGSKGVDYMLQSETGAKGKVRFVLVDSILWRLADFLRTCGVTREQASKFNEQRIDHHRRIIGKMVQVEVVLGPPRGDPPRRYSEVEAWLPMSESTPVDQPTPEHVELVTEDKADDIPF</sequence>
<feature type="region of interest" description="Disordered" evidence="1">
    <location>
        <begin position="121"/>
        <end position="147"/>
    </location>
</feature>